<gene>
    <name evidence="2" type="ORF">CGI_10004912</name>
</gene>
<dbReference type="InParanoid" id="K1Q1B9"/>
<protein>
    <recommendedName>
        <fullName evidence="1">EF-hand domain-containing protein</fullName>
    </recommendedName>
</protein>
<dbReference type="SUPFAM" id="SSF47473">
    <property type="entry name" value="EF-hand"/>
    <property type="match status" value="1"/>
</dbReference>
<reference evidence="2" key="1">
    <citation type="journal article" date="2012" name="Nature">
        <title>The oyster genome reveals stress adaptation and complexity of shell formation.</title>
        <authorList>
            <person name="Zhang G."/>
            <person name="Fang X."/>
            <person name="Guo X."/>
            <person name="Li L."/>
            <person name="Luo R."/>
            <person name="Xu F."/>
            <person name="Yang P."/>
            <person name="Zhang L."/>
            <person name="Wang X."/>
            <person name="Qi H."/>
            <person name="Xiong Z."/>
            <person name="Que H."/>
            <person name="Xie Y."/>
            <person name="Holland P.W."/>
            <person name="Paps J."/>
            <person name="Zhu Y."/>
            <person name="Wu F."/>
            <person name="Chen Y."/>
            <person name="Wang J."/>
            <person name="Peng C."/>
            <person name="Meng J."/>
            <person name="Yang L."/>
            <person name="Liu J."/>
            <person name="Wen B."/>
            <person name="Zhang N."/>
            <person name="Huang Z."/>
            <person name="Zhu Q."/>
            <person name="Feng Y."/>
            <person name="Mount A."/>
            <person name="Hedgecock D."/>
            <person name="Xu Z."/>
            <person name="Liu Y."/>
            <person name="Domazet-Loso T."/>
            <person name="Du Y."/>
            <person name="Sun X."/>
            <person name="Zhang S."/>
            <person name="Liu B."/>
            <person name="Cheng P."/>
            <person name="Jiang X."/>
            <person name="Li J."/>
            <person name="Fan D."/>
            <person name="Wang W."/>
            <person name="Fu W."/>
            <person name="Wang T."/>
            <person name="Wang B."/>
            <person name="Zhang J."/>
            <person name="Peng Z."/>
            <person name="Li Y."/>
            <person name="Li N."/>
            <person name="Wang J."/>
            <person name="Chen M."/>
            <person name="He Y."/>
            <person name="Tan F."/>
            <person name="Song X."/>
            <person name="Zheng Q."/>
            <person name="Huang R."/>
            <person name="Yang H."/>
            <person name="Du X."/>
            <person name="Chen L."/>
            <person name="Yang M."/>
            <person name="Gaffney P.M."/>
            <person name="Wang S."/>
            <person name="Luo L."/>
            <person name="She Z."/>
            <person name="Ming Y."/>
            <person name="Huang W."/>
            <person name="Zhang S."/>
            <person name="Huang B."/>
            <person name="Zhang Y."/>
            <person name="Qu T."/>
            <person name="Ni P."/>
            <person name="Miao G."/>
            <person name="Wang J."/>
            <person name="Wang Q."/>
            <person name="Steinberg C.E."/>
            <person name="Wang H."/>
            <person name="Li N."/>
            <person name="Qian L."/>
            <person name="Zhang G."/>
            <person name="Li Y."/>
            <person name="Yang H."/>
            <person name="Liu X."/>
            <person name="Wang J."/>
            <person name="Yin Y."/>
            <person name="Wang J."/>
        </authorList>
    </citation>
    <scope>NUCLEOTIDE SEQUENCE [LARGE SCALE GENOMIC DNA]</scope>
    <source>
        <strain evidence="2">05x7-T-G4-1.051#20</strain>
    </source>
</reference>
<feature type="domain" description="EF-hand" evidence="1">
    <location>
        <begin position="91"/>
        <end position="144"/>
    </location>
</feature>
<dbReference type="Gene3D" id="1.10.238.10">
    <property type="entry name" value="EF-hand"/>
    <property type="match status" value="1"/>
</dbReference>
<organism evidence="2">
    <name type="scientific">Magallana gigas</name>
    <name type="common">Pacific oyster</name>
    <name type="synonym">Crassostrea gigas</name>
    <dbReference type="NCBI Taxonomy" id="29159"/>
    <lineage>
        <taxon>Eukaryota</taxon>
        <taxon>Metazoa</taxon>
        <taxon>Spiralia</taxon>
        <taxon>Lophotrochozoa</taxon>
        <taxon>Mollusca</taxon>
        <taxon>Bivalvia</taxon>
        <taxon>Autobranchia</taxon>
        <taxon>Pteriomorphia</taxon>
        <taxon>Ostreida</taxon>
        <taxon>Ostreoidea</taxon>
        <taxon>Ostreidae</taxon>
        <taxon>Magallana</taxon>
    </lineage>
</organism>
<name>K1Q1B9_MAGGI</name>
<dbReference type="HOGENOM" id="CLU_1808093_0_0_1"/>
<evidence type="ECO:0000259" key="1">
    <source>
        <dbReference type="Pfam" id="PF13499"/>
    </source>
</evidence>
<dbReference type="InterPro" id="IPR002048">
    <property type="entry name" value="EF_hand_dom"/>
</dbReference>
<dbReference type="GO" id="GO:0005509">
    <property type="term" value="F:calcium ion binding"/>
    <property type="evidence" value="ECO:0007669"/>
    <property type="project" value="InterPro"/>
</dbReference>
<accession>K1Q1B9</accession>
<dbReference type="EMBL" id="JH818618">
    <property type="protein sequence ID" value="EKC25139.1"/>
    <property type="molecule type" value="Genomic_DNA"/>
</dbReference>
<sequence>MMQVNVEEPKHTAHLLLRSFQMNSITLIVLLLCLFAISIVVGEVKITGTVSVTVTVPGRRKRRTAEHVFDVVMFMVNQKTGSRFRLNPCDYALYDQDDDLTITPKDFDIIFSDMDKTKHVLVEQLFRELDMDNDQKISLTEFEKRRGIVFSKKTCVIDQ</sequence>
<dbReference type="Pfam" id="PF13499">
    <property type="entry name" value="EF-hand_7"/>
    <property type="match status" value="1"/>
</dbReference>
<proteinExistence type="predicted"/>
<dbReference type="AlphaFoldDB" id="K1Q1B9"/>
<dbReference type="InterPro" id="IPR018247">
    <property type="entry name" value="EF_Hand_1_Ca_BS"/>
</dbReference>
<evidence type="ECO:0000313" key="2">
    <source>
        <dbReference type="EMBL" id="EKC25139.1"/>
    </source>
</evidence>
<dbReference type="PROSITE" id="PS00018">
    <property type="entry name" value="EF_HAND_1"/>
    <property type="match status" value="1"/>
</dbReference>
<dbReference type="InterPro" id="IPR011992">
    <property type="entry name" value="EF-hand-dom_pair"/>
</dbReference>